<dbReference type="AlphaFoldDB" id="A0A1R1J822"/>
<dbReference type="EMBL" id="MTJZ01000028">
    <property type="protein sequence ID" value="OMG71477.1"/>
    <property type="molecule type" value="Genomic_DNA"/>
</dbReference>
<proteinExistence type="predicted"/>
<protein>
    <submittedName>
        <fullName evidence="1">Uncharacterized protein</fullName>
    </submittedName>
</protein>
<gene>
    <name evidence="1" type="ORF">BW685_21060</name>
</gene>
<reference evidence="1 2" key="1">
    <citation type="submission" date="2017-01" db="EMBL/GenBank/DDBJ databases">
        <title>Phylogeographic, genomic and meropenem susceptibility analysis of Burkholderia ubonensis.</title>
        <authorList>
            <person name="Price E.P."/>
            <person name="Sarovich D.S."/>
            <person name="Webb J.R."/>
            <person name="Hall C.M."/>
            <person name="Sahl J.W."/>
            <person name="Kaestli M."/>
            <person name="Mayo M."/>
            <person name="Harrington G."/>
            <person name="Baker A.L."/>
            <person name="Sidak-Loftis L.C."/>
            <person name="Lummis M."/>
            <person name="Schupp J.M."/>
            <person name="Gillece J.D."/>
            <person name="Tuanyok A."/>
            <person name="Warner J."/>
            <person name="Busch J.D."/>
            <person name="Keim P."/>
            <person name="Currie B.J."/>
            <person name="Wagner D.M."/>
        </authorList>
    </citation>
    <scope>NUCLEOTIDE SEQUENCE [LARGE SCALE GENOMIC DNA]</scope>
    <source>
        <strain evidence="1 2">A21</strain>
    </source>
</reference>
<organism evidence="1 2">
    <name type="scientific">Burkholderia ubonensis</name>
    <dbReference type="NCBI Taxonomy" id="101571"/>
    <lineage>
        <taxon>Bacteria</taxon>
        <taxon>Pseudomonadati</taxon>
        <taxon>Pseudomonadota</taxon>
        <taxon>Betaproteobacteria</taxon>
        <taxon>Burkholderiales</taxon>
        <taxon>Burkholderiaceae</taxon>
        <taxon>Burkholderia</taxon>
        <taxon>Burkholderia cepacia complex</taxon>
    </lineage>
</organism>
<name>A0A1R1J822_9BURK</name>
<accession>A0A1R1J822</accession>
<evidence type="ECO:0000313" key="2">
    <source>
        <dbReference type="Proteomes" id="UP000187194"/>
    </source>
</evidence>
<comment type="caution">
    <text evidence="1">The sequence shown here is derived from an EMBL/GenBank/DDBJ whole genome shotgun (WGS) entry which is preliminary data.</text>
</comment>
<evidence type="ECO:0000313" key="1">
    <source>
        <dbReference type="EMBL" id="OMG71477.1"/>
    </source>
</evidence>
<sequence>MVGVLSKEDPDTWFSGVKNGDLVSAITSGNLNDALIKLKTALATLPGKPVLPDGFNPLTTSFKAEKGDAGDDVLETYGAALTASGLSQSDAAINTANGTALTQQAYAAMAYTTPGITQIKIGSSVNLDGTFAIAIADPNRGQYVAKANIDTDGNVTSFTDAGKFTAVLSLLGNRVGQLCTGPANGVGSVVAGQPGQYVYVSSDLTEVTDLNELSGKTFDEYEDCVKSGTMAFANGTATFTDTNGNQDEPNANVAQALTAAGLVHPANHSVEHAKIYKYTANGVTKYAYITVNSTTGTDDPLTFDADTKYVTIGLSQ</sequence>
<dbReference type="Proteomes" id="UP000187194">
    <property type="component" value="Unassembled WGS sequence"/>
</dbReference>